<protein>
    <recommendedName>
        <fullName evidence="9">1-deoxy-D-xylulose 5-phosphate reductoisomerase</fullName>
        <shortName evidence="9">DXP reductoisomerase</shortName>
        <ecNumber evidence="9">1.1.1.267</ecNumber>
    </recommendedName>
    <alternativeName>
        <fullName evidence="9">1-deoxyxylulose-5-phosphate reductoisomerase</fullName>
    </alternativeName>
    <alternativeName>
        <fullName evidence="9">2-C-methyl-D-erythritol 4-phosphate synthase</fullName>
    </alternativeName>
</protein>
<evidence type="ECO:0000256" key="8">
    <source>
        <dbReference type="ARBA" id="ARBA00048543"/>
    </source>
</evidence>
<feature type="binding site" evidence="9">
    <location>
        <position position="37"/>
    </location>
    <ligand>
        <name>NADPH</name>
        <dbReference type="ChEBI" id="CHEBI:57783"/>
    </ligand>
</feature>
<evidence type="ECO:0000259" key="11">
    <source>
        <dbReference type="Pfam" id="PF08436"/>
    </source>
</evidence>
<evidence type="ECO:0000256" key="4">
    <source>
        <dbReference type="ARBA" id="ARBA00022857"/>
    </source>
</evidence>
<keyword evidence="7 9" id="KW-0414">Isoprene biosynthesis</keyword>
<dbReference type="PANTHER" id="PTHR30525">
    <property type="entry name" value="1-DEOXY-D-XYLULOSE 5-PHOSPHATE REDUCTOISOMERASE"/>
    <property type="match status" value="1"/>
</dbReference>
<feature type="binding site" evidence="9">
    <location>
        <position position="226"/>
    </location>
    <ligand>
        <name>Mn(2+)</name>
        <dbReference type="ChEBI" id="CHEBI:29035"/>
    </ligand>
</feature>
<reference evidence="13 14" key="1">
    <citation type="submission" date="2023-12" db="EMBL/GenBank/DDBJ databases">
        <title>Whole-genome sequencing of halo(alkali)philic microorganisms from hypersaline lakes.</title>
        <authorList>
            <person name="Sorokin D.Y."/>
            <person name="Merkel A.Y."/>
            <person name="Messina E."/>
            <person name="Yakimov M."/>
        </authorList>
    </citation>
    <scope>NUCLEOTIDE SEQUENCE [LARGE SCALE GENOMIC DNA]</scope>
    <source>
        <strain evidence="13 14">AB-CW1</strain>
    </source>
</reference>
<feature type="binding site" evidence="9">
    <location>
        <position position="181"/>
    </location>
    <ligand>
        <name>1-deoxy-D-xylulose 5-phosphate</name>
        <dbReference type="ChEBI" id="CHEBI:57792"/>
    </ligand>
</feature>
<dbReference type="EC" id="1.1.1.267" evidence="9"/>
<comment type="function">
    <text evidence="9">Catalyzes the NADPH-dependent rearrangement and reduction of 1-deoxy-D-xylulose-5-phosphate (DXP) to 2-C-methyl-D-erythritol 4-phosphate (MEP).</text>
</comment>
<dbReference type="InterPro" id="IPR013512">
    <property type="entry name" value="DXP_reductoisomerase_N"/>
</dbReference>
<proteinExistence type="inferred from homology"/>
<comment type="pathway">
    <text evidence="1 9">Isoprenoid biosynthesis; isopentenyl diphosphate biosynthesis via DXP pathway; isopentenyl diphosphate from 1-deoxy-D-xylulose 5-phosphate: step 1/6.</text>
</comment>
<feature type="binding site" evidence="9">
    <location>
        <position position="152"/>
    </location>
    <ligand>
        <name>1-deoxy-D-xylulose 5-phosphate</name>
        <dbReference type="ChEBI" id="CHEBI:57792"/>
    </ligand>
</feature>
<dbReference type="PANTHER" id="PTHR30525:SF0">
    <property type="entry name" value="1-DEOXY-D-XYLULOSE 5-PHOSPHATE REDUCTOISOMERASE, CHLOROPLASTIC"/>
    <property type="match status" value="1"/>
</dbReference>
<dbReference type="Pfam" id="PF13288">
    <property type="entry name" value="DXPR_C"/>
    <property type="match status" value="1"/>
</dbReference>
<evidence type="ECO:0000259" key="10">
    <source>
        <dbReference type="Pfam" id="PF02670"/>
    </source>
</evidence>
<dbReference type="Gene3D" id="3.40.50.720">
    <property type="entry name" value="NAD(P)-binding Rossmann-like Domain"/>
    <property type="match status" value="1"/>
</dbReference>
<evidence type="ECO:0000313" key="14">
    <source>
        <dbReference type="Proteomes" id="UP001302316"/>
    </source>
</evidence>
<dbReference type="InterPro" id="IPR003821">
    <property type="entry name" value="DXP_reductoisomerase"/>
</dbReference>
<dbReference type="Pfam" id="PF02670">
    <property type="entry name" value="DXP_reductoisom"/>
    <property type="match status" value="1"/>
</dbReference>
<dbReference type="InterPro" id="IPR036291">
    <property type="entry name" value="NAD(P)-bd_dom_sf"/>
</dbReference>
<dbReference type="InterPro" id="IPR036169">
    <property type="entry name" value="DXPR_C_sf"/>
</dbReference>
<feature type="binding site" evidence="9">
    <location>
        <position position="150"/>
    </location>
    <ligand>
        <name>Mn(2+)</name>
        <dbReference type="ChEBI" id="CHEBI:29035"/>
    </ligand>
</feature>
<feature type="binding site" evidence="9">
    <location>
        <position position="10"/>
    </location>
    <ligand>
        <name>NADPH</name>
        <dbReference type="ChEBI" id="CHEBI:57783"/>
    </ligand>
</feature>
<dbReference type="AlphaFoldDB" id="A0AAP6JCJ8"/>
<keyword evidence="9" id="KW-0460">Magnesium</keyword>
<feature type="binding site" evidence="9">
    <location>
        <position position="126"/>
    </location>
    <ligand>
        <name>NADPH</name>
        <dbReference type="ChEBI" id="CHEBI:57783"/>
    </ligand>
</feature>
<dbReference type="SUPFAM" id="SSF51735">
    <property type="entry name" value="NAD(P)-binding Rossmann-fold domains"/>
    <property type="match status" value="1"/>
</dbReference>
<feature type="binding site" evidence="9">
    <location>
        <position position="11"/>
    </location>
    <ligand>
        <name>NADPH</name>
        <dbReference type="ChEBI" id="CHEBI:57783"/>
    </ligand>
</feature>
<organism evidence="13 14">
    <name type="scientific">Natronospira elongata</name>
    <dbReference type="NCBI Taxonomy" id="3110268"/>
    <lineage>
        <taxon>Bacteria</taxon>
        <taxon>Pseudomonadati</taxon>
        <taxon>Pseudomonadota</taxon>
        <taxon>Gammaproteobacteria</taxon>
        <taxon>Natronospirales</taxon>
        <taxon>Natronospiraceae</taxon>
        <taxon>Natronospira</taxon>
    </lineage>
</organism>
<dbReference type="GO" id="GO:0030145">
    <property type="term" value="F:manganese ion binding"/>
    <property type="evidence" value="ECO:0007669"/>
    <property type="project" value="TreeGrafter"/>
</dbReference>
<comment type="catalytic activity">
    <reaction evidence="8">
        <text>2-C-methyl-D-erythritol 4-phosphate + NADP(+) = 1-deoxy-D-xylulose 5-phosphate + NADPH + H(+)</text>
        <dbReference type="Rhea" id="RHEA:13717"/>
        <dbReference type="ChEBI" id="CHEBI:15378"/>
        <dbReference type="ChEBI" id="CHEBI:57783"/>
        <dbReference type="ChEBI" id="CHEBI:57792"/>
        <dbReference type="ChEBI" id="CHEBI:58262"/>
        <dbReference type="ChEBI" id="CHEBI:58349"/>
        <dbReference type="EC" id="1.1.1.267"/>
    </reaction>
    <physiologicalReaction direction="right-to-left" evidence="8">
        <dbReference type="Rhea" id="RHEA:13719"/>
    </physiologicalReaction>
</comment>
<evidence type="ECO:0000256" key="1">
    <source>
        <dbReference type="ARBA" id="ARBA00005094"/>
    </source>
</evidence>
<feature type="binding site" evidence="9">
    <location>
        <position position="151"/>
    </location>
    <ligand>
        <name>1-deoxy-D-xylulose 5-phosphate</name>
        <dbReference type="ChEBI" id="CHEBI:57792"/>
    </ligand>
</feature>
<dbReference type="InterPro" id="IPR013644">
    <property type="entry name" value="DXP_reductoisomerase_C"/>
</dbReference>
<dbReference type="SUPFAM" id="SSF55347">
    <property type="entry name" value="Glyceraldehyde-3-phosphate dehydrogenase-like, C-terminal domain"/>
    <property type="match status" value="1"/>
</dbReference>
<dbReference type="Pfam" id="PF08436">
    <property type="entry name" value="DXP_redisom_C"/>
    <property type="match status" value="1"/>
</dbReference>
<evidence type="ECO:0000256" key="3">
    <source>
        <dbReference type="ARBA" id="ARBA00022723"/>
    </source>
</evidence>
<feature type="binding site" evidence="9">
    <location>
        <position position="152"/>
    </location>
    <ligand>
        <name>Mn(2+)</name>
        <dbReference type="ChEBI" id="CHEBI:29035"/>
    </ligand>
</feature>
<feature type="binding site" evidence="9">
    <location>
        <position position="204"/>
    </location>
    <ligand>
        <name>1-deoxy-D-xylulose 5-phosphate</name>
        <dbReference type="ChEBI" id="CHEBI:57792"/>
    </ligand>
</feature>
<keyword evidence="14" id="KW-1185">Reference proteome</keyword>
<dbReference type="PIRSF" id="PIRSF006205">
    <property type="entry name" value="Dxp_reductismrs"/>
    <property type="match status" value="1"/>
</dbReference>
<evidence type="ECO:0000256" key="9">
    <source>
        <dbReference type="HAMAP-Rule" id="MF_00183"/>
    </source>
</evidence>
<keyword evidence="4 9" id="KW-0521">NADP</keyword>
<name>A0AAP6JCJ8_9GAMM</name>
<feature type="binding site" evidence="9">
    <location>
        <position position="12"/>
    </location>
    <ligand>
        <name>NADPH</name>
        <dbReference type="ChEBI" id="CHEBI:57783"/>
    </ligand>
</feature>
<feature type="binding site" evidence="9">
    <location>
        <position position="13"/>
    </location>
    <ligand>
        <name>NADPH</name>
        <dbReference type="ChEBI" id="CHEBI:57783"/>
    </ligand>
</feature>
<keyword evidence="5 9" id="KW-0560">Oxidoreductase</keyword>
<feature type="binding site" evidence="9">
    <location>
        <position position="125"/>
    </location>
    <ligand>
        <name>1-deoxy-D-xylulose 5-phosphate</name>
        <dbReference type="ChEBI" id="CHEBI:57792"/>
    </ligand>
</feature>
<dbReference type="Gene3D" id="1.10.1740.10">
    <property type="match status" value="1"/>
</dbReference>
<dbReference type="NCBIfam" id="NF009114">
    <property type="entry name" value="PRK12464.1"/>
    <property type="match status" value="1"/>
</dbReference>
<keyword evidence="6 9" id="KW-0464">Manganese</keyword>
<sequence>MRQVAVLGSTGSVGRSTLDVLARHPDYFQAVALSANRNHRELLAQCLAHRPAVAVLVESDGAAELERGLRAAGLETRVATGAAALDEVAAMDSVDTVMAAIVGAAGLMSTLAAVRAGKRVLVANKEPLVMCGDLLMAAVRQSGAELLPIDSEHNAIFQCMPGGYRCGEAVSGLRSVMLTASGGPFRQWDAAAIRAATPEQACKHPNWSMGRKISVDSASMMNKGLELIEACRLFQLEPDRIRVVIHPESVIHSMVEYEDGSVIAQLGQPDMRTPIASGLSWPDRIDAGVEALDPVKLASLHFEAPDRNRFPALGLAEAAARAGGGMPVVLNAANEVAVADFLAGRRDFPSIPARVSAAMDAFAGVAGGDLESVLALDGEVRAWMGADPGAVESRP</sequence>
<evidence type="ECO:0000256" key="6">
    <source>
        <dbReference type="ARBA" id="ARBA00023211"/>
    </source>
</evidence>
<dbReference type="GO" id="GO:0030604">
    <property type="term" value="F:1-deoxy-D-xylulose-5-phosphate reductoisomerase activity"/>
    <property type="evidence" value="ECO:0007669"/>
    <property type="project" value="UniProtKB-UniRule"/>
</dbReference>
<dbReference type="FunFam" id="3.40.50.720:FF:000045">
    <property type="entry name" value="1-deoxy-D-xylulose 5-phosphate reductoisomerase"/>
    <property type="match status" value="1"/>
</dbReference>
<comment type="similarity">
    <text evidence="2 9">Belongs to the DXR family.</text>
</comment>
<feature type="binding site" evidence="9">
    <location>
        <position position="210"/>
    </location>
    <ligand>
        <name>NADPH</name>
        <dbReference type="ChEBI" id="CHEBI:57783"/>
    </ligand>
</feature>
<feature type="binding site" evidence="9">
    <location>
        <position position="223"/>
    </location>
    <ligand>
        <name>1-deoxy-D-xylulose 5-phosphate</name>
        <dbReference type="ChEBI" id="CHEBI:57792"/>
    </ligand>
</feature>
<evidence type="ECO:0000256" key="2">
    <source>
        <dbReference type="ARBA" id="ARBA00006825"/>
    </source>
</evidence>
<feature type="binding site" evidence="9">
    <location>
        <position position="124"/>
    </location>
    <ligand>
        <name>NADPH</name>
        <dbReference type="ChEBI" id="CHEBI:57783"/>
    </ligand>
</feature>
<accession>A0AAP6JCJ8</accession>
<feature type="domain" description="1-deoxy-D-xylulose 5-phosphate reductoisomerase C-terminal" evidence="11">
    <location>
        <begin position="146"/>
        <end position="234"/>
    </location>
</feature>
<comment type="caution">
    <text evidence="9">Lacks conserved residue(s) required for the propagation of feature annotation.</text>
</comment>
<keyword evidence="3 9" id="KW-0479">Metal-binding</keyword>
<comment type="cofactor">
    <cofactor evidence="9">
        <name>Mg(2+)</name>
        <dbReference type="ChEBI" id="CHEBI:18420"/>
    </cofactor>
    <cofactor evidence="9">
        <name>Mn(2+)</name>
        <dbReference type="ChEBI" id="CHEBI:29035"/>
    </cofactor>
</comment>
<feature type="binding site" evidence="9">
    <location>
        <position position="226"/>
    </location>
    <ligand>
        <name>1-deoxy-D-xylulose 5-phosphate</name>
        <dbReference type="ChEBI" id="CHEBI:57792"/>
    </ligand>
</feature>
<dbReference type="NCBIfam" id="TIGR00243">
    <property type="entry name" value="Dxr"/>
    <property type="match status" value="1"/>
</dbReference>
<evidence type="ECO:0000256" key="5">
    <source>
        <dbReference type="ARBA" id="ARBA00023002"/>
    </source>
</evidence>
<dbReference type="HAMAP" id="MF_00183">
    <property type="entry name" value="DXP_reductoisom"/>
    <property type="match status" value="1"/>
</dbReference>
<feature type="binding site" evidence="9">
    <location>
        <position position="217"/>
    </location>
    <ligand>
        <name>1-deoxy-D-xylulose 5-phosphate</name>
        <dbReference type="ChEBI" id="CHEBI:57792"/>
    </ligand>
</feature>
<feature type="binding site" evidence="9">
    <location>
        <position position="222"/>
    </location>
    <ligand>
        <name>1-deoxy-D-xylulose 5-phosphate</name>
        <dbReference type="ChEBI" id="CHEBI:57792"/>
    </ligand>
</feature>
<feature type="binding site" evidence="9">
    <location>
        <position position="38"/>
    </location>
    <ligand>
        <name>NADPH</name>
        <dbReference type="ChEBI" id="CHEBI:57783"/>
    </ligand>
</feature>
<dbReference type="SUPFAM" id="SSF69055">
    <property type="entry name" value="1-deoxy-D-xylulose-5-phosphate reductoisomerase, C-terminal domain"/>
    <property type="match status" value="1"/>
</dbReference>
<dbReference type="Proteomes" id="UP001302316">
    <property type="component" value="Unassembled WGS sequence"/>
</dbReference>
<evidence type="ECO:0000256" key="7">
    <source>
        <dbReference type="ARBA" id="ARBA00023229"/>
    </source>
</evidence>
<dbReference type="GO" id="GO:0051484">
    <property type="term" value="P:isopentenyl diphosphate biosynthetic process, methylerythritol 4-phosphate pathway involved in terpenoid biosynthetic process"/>
    <property type="evidence" value="ECO:0007669"/>
    <property type="project" value="UniProtKB-ARBA"/>
</dbReference>
<evidence type="ECO:0000259" key="12">
    <source>
        <dbReference type="Pfam" id="PF13288"/>
    </source>
</evidence>
<dbReference type="InterPro" id="IPR026877">
    <property type="entry name" value="DXPR_C"/>
</dbReference>
<dbReference type="GO" id="GO:0070402">
    <property type="term" value="F:NADPH binding"/>
    <property type="evidence" value="ECO:0007669"/>
    <property type="project" value="InterPro"/>
</dbReference>
<feature type="domain" description="1-deoxy-D-xylulose 5-phosphate reductoisomerase N-terminal" evidence="10">
    <location>
        <begin position="4"/>
        <end position="132"/>
    </location>
</feature>
<feature type="domain" description="DXP reductoisomerase C-terminal" evidence="12">
    <location>
        <begin position="266"/>
        <end position="382"/>
    </location>
</feature>
<gene>
    <name evidence="9" type="primary">dxr</name>
    <name evidence="13" type="ORF">VCB98_00990</name>
</gene>
<dbReference type="EMBL" id="JAYGII010000001">
    <property type="protein sequence ID" value="MEA5444393.1"/>
    <property type="molecule type" value="Genomic_DNA"/>
</dbReference>
<evidence type="ECO:0000313" key="13">
    <source>
        <dbReference type="EMBL" id="MEA5444393.1"/>
    </source>
</evidence>
<comment type="caution">
    <text evidence="13">The sequence shown here is derived from an EMBL/GenBank/DDBJ whole genome shotgun (WGS) entry which is preliminary data.</text>
</comment>
<dbReference type="RefSeq" id="WP_346049526.1">
    <property type="nucleotide sequence ID" value="NZ_JAYGII010000001.1"/>
</dbReference>